<dbReference type="PRINTS" id="PR00662">
    <property type="entry name" value="G6PISOMERASE"/>
</dbReference>
<dbReference type="GO" id="GO:0004347">
    <property type="term" value="F:glucose-6-phosphate isomerase activity"/>
    <property type="evidence" value="ECO:0007669"/>
    <property type="project" value="UniProtKB-UniRule"/>
</dbReference>
<protein>
    <recommendedName>
        <fullName evidence="7">Glucose-6-phosphate isomerase</fullName>
        <shortName evidence="7">GPI</shortName>
        <ecNumber evidence="7">5.3.1.9</ecNumber>
    </recommendedName>
    <alternativeName>
        <fullName evidence="7">Phosphoglucose isomerase</fullName>
        <shortName evidence="7">PGI</shortName>
    </alternativeName>
    <alternativeName>
        <fullName evidence="7">Phosphohexose isomerase</fullName>
        <shortName evidence="7">PHI</shortName>
    </alternativeName>
</protein>
<dbReference type="HAMAP" id="MF_00473">
    <property type="entry name" value="G6P_isomerase"/>
    <property type="match status" value="1"/>
</dbReference>
<dbReference type="Proteomes" id="UP000184139">
    <property type="component" value="Unassembled WGS sequence"/>
</dbReference>
<dbReference type="InterPro" id="IPR018189">
    <property type="entry name" value="Phosphoglucose_isomerase_CS"/>
</dbReference>
<evidence type="ECO:0000256" key="8">
    <source>
        <dbReference type="RuleBase" id="RU000612"/>
    </source>
</evidence>
<dbReference type="SUPFAM" id="SSF53697">
    <property type="entry name" value="SIS domain"/>
    <property type="match status" value="1"/>
</dbReference>
<accession>A0A1M5UX26</accession>
<dbReference type="GO" id="GO:0006096">
    <property type="term" value="P:glycolytic process"/>
    <property type="evidence" value="ECO:0007669"/>
    <property type="project" value="UniProtKB-UniRule"/>
</dbReference>
<dbReference type="RefSeq" id="WP_073374575.1">
    <property type="nucleotide sequence ID" value="NZ_FQXS01000006.1"/>
</dbReference>
<dbReference type="Gene3D" id="3.40.50.10490">
    <property type="entry name" value="Glucose-6-phosphate isomerase like protein, domain 1"/>
    <property type="match status" value="2"/>
</dbReference>
<dbReference type="GO" id="GO:0006094">
    <property type="term" value="P:gluconeogenesis"/>
    <property type="evidence" value="ECO:0007669"/>
    <property type="project" value="UniProtKB-UniRule"/>
</dbReference>
<feature type="active site" description="Proton donor" evidence="7">
    <location>
        <position position="353"/>
    </location>
</feature>
<dbReference type="EMBL" id="FQXS01000006">
    <property type="protein sequence ID" value="SHH67446.1"/>
    <property type="molecule type" value="Genomic_DNA"/>
</dbReference>
<dbReference type="InterPro" id="IPR035482">
    <property type="entry name" value="SIS_PGI_2"/>
</dbReference>
<dbReference type="PROSITE" id="PS00174">
    <property type="entry name" value="P_GLUCOSE_ISOMERASE_2"/>
    <property type="match status" value="1"/>
</dbReference>
<dbReference type="GO" id="GO:0048029">
    <property type="term" value="F:monosaccharide binding"/>
    <property type="evidence" value="ECO:0007669"/>
    <property type="project" value="TreeGrafter"/>
</dbReference>
<keyword evidence="4 7" id="KW-0324">Glycolysis</keyword>
<evidence type="ECO:0000256" key="7">
    <source>
        <dbReference type="HAMAP-Rule" id="MF_00473"/>
    </source>
</evidence>
<dbReference type="InterPro" id="IPR046348">
    <property type="entry name" value="SIS_dom_sf"/>
</dbReference>
<comment type="similarity">
    <text evidence="2 7 8">Belongs to the GPI family.</text>
</comment>
<dbReference type="GO" id="GO:0005829">
    <property type="term" value="C:cytosol"/>
    <property type="evidence" value="ECO:0007669"/>
    <property type="project" value="TreeGrafter"/>
</dbReference>
<evidence type="ECO:0000313" key="9">
    <source>
        <dbReference type="EMBL" id="SHH67446.1"/>
    </source>
</evidence>
<dbReference type="InterPro" id="IPR023096">
    <property type="entry name" value="G6P_Isomerase_C"/>
</dbReference>
<evidence type="ECO:0000313" key="10">
    <source>
        <dbReference type="Proteomes" id="UP000184139"/>
    </source>
</evidence>
<evidence type="ECO:0000256" key="2">
    <source>
        <dbReference type="ARBA" id="ARBA00006604"/>
    </source>
</evidence>
<keyword evidence="10" id="KW-1185">Reference proteome</keyword>
<name>A0A1M5UX26_9BACT</name>
<evidence type="ECO:0000256" key="6">
    <source>
        <dbReference type="ARBA" id="ARBA00029321"/>
    </source>
</evidence>
<dbReference type="PANTHER" id="PTHR11469">
    <property type="entry name" value="GLUCOSE-6-PHOSPHATE ISOMERASE"/>
    <property type="match status" value="1"/>
</dbReference>
<evidence type="ECO:0000256" key="5">
    <source>
        <dbReference type="ARBA" id="ARBA00023235"/>
    </source>
</evidence>
<dbReference type="GO" id="GO:0051156">
    <property type="term" value="P:glucose 6-phosphate metabolic process"/>
    <property type="evidence" value="ECO:0007669"/>
    <property type="project" value="TreeGrafter"/>
</dbReference>
<dbReference type="InterPro" id="IPR001672">
    <property type="entry name" value="G6P_Isomerase"/>
</dbReference>
<sequence>MKTKPTETTIWQKLIRLAEKPYDLTAPGALSGSGRIGTMVCRSAGLRLLYAMQRVDEQVLTAFQELADGFDLVGRFQEMRGGAVLNRIDGWPSENRQVLHTASRDLFSENPLAPAATAQAKRELTQLERFIWEVDERHLLGSTGKPFTTMVNIGIGGSDLGPRAVNEALRAYYRPGRQVRFVANVDPDDASAVLASVDLSETLVTIVSKSGTTLETLTNEELARSAYRSGGLDPARHFLAVTGVGSPMEDPQRYLRSFAMFDYIGGRYSTTSMVGCVTLGFALGMEHLYAFLRGAAEMDEAAGHPAVRDNLPLLLALFGIWNRNFLGYPTLAILPYSQALHRFPAHLQQCDMESNGKSITRFGEPVSAATGPIVWGEPGTNGQHAFYQLLHQGTEIVPVEFIGFRENQYGQDLPVDGTSSQQKLIANLLAQAVALASGRDHDNPNRRFAGNRPSSIIVGNRLDPRTMGNLLALYEAKIVMQGFVWQINSFDQEGVQLGKQLATELLDLLKSGTNNGSTIGGELLREFEK</sequence>
<dbReference type="Gene3D" id="1.10.1390.10">
    <property type="match status" value="1"/>
</dbReference>
<dbReference type="PROSITE" id="PS00765">
    <property type="entry name" value="P_GLUCOSE_ISOMERASE_1"/>
    <property type="match status" value="1"/>
</dbReference>
<keyword evidence="7" id="KW-0963">Cytoplasm</keyword>
<dbReference type="Pfam" id="PF00342">
    <property type="entry name" value="PGI"/>
    <property type="match status" value="1"/>
</dbReference>
<dbReference type="CDD" id="cd05015">
    <property type="entry name" value="SIS_PGI_1"/>
    <property type="match status" value="1"/>
</dbReference>
<dbReference type="PROSITE" id="PS51463">
    <property type="entry name" value="P_GLUCOSE_ISOMERASE_3"/>
    <property type="match status" value="1"/>
</dbReference>
<feature type="active site" evidence="7">
    <location>
        <position position="384"/>
    </location>
</feature>
<evidence type="ECO:0000256" key="1">
    <source>
        <dbReference type="ARBA" id="ARBA00004926"/>
    </source>
</evidence>
<keyword evidence="3 7" id="KW-0312">Gluconeogenesis</keyword>
<gene>
    <name evidence="7" type="primary">pgi</name>
    <name evidence="9" type="ORF">SAMN02745124_01370</name>
</gene>
<comment type="subcellular location">
    <subcellularLocation>
        <location evidence="7">Cytoplasm</location>
    </subcellularLocation>
</comment>
<dbReference type="OrthoDB" id="140919at2"/>
<dbReference type="NCBIfam" id="NF010695">
    <property type="entry name" value="PRK14095.1"/>
    <property type="match status" value="1"/>
</dbReference>
<dbReference type="UniPathway" id="UPA00109">
    <property type="reaction ID" value="UER00181"/>
</dbReference>
<evidence type="ECO:0000256" key="3">
    <source>
        <dbReference type="ARBA" id="ARBA00022432"/>
    </source>
</evidence>
<dbReference type="InterPro" id="IPR035476">
    <property type="entry name" value="SIS_PGI_1"/>
</dbReference>
<dbReference type="STRING" id="1121409.SAMN02745124_01370"/>
<dbReference type="EC" id="5.3.1.9" evidence="7"/>
<comment type="pathway">
    <text evidence="7">Carbohydrate biosynthesis; gluconeogenesis.</text>
</comment>
<reference evidence="9 10" key="1">
    <citation type="submission" date="2016-11" db="EMBL/GenBank/DDBJ databases">
        <authorList>
            <person name="Jaros S."/>
            <person name="Januszkiewicz K."/>
            <person name="Wedrychowicz H."/>
        </authorList>
    </citation>
    <scope>NUCLEOTIDE SEQUENCE [LARGE SCALE GENOMIC DNA]</scope>
    <source>
        <strain evidence="9 10">DSM 9705</strain>
    </source>
</reference>
<dbReference type="PANTHER" id="PTHR11469:SF1">
    <property type="entry name" value="GLUCOSE-6-PHOSPHATE ISOMERASE"/>
    <property type="match status" value="1"/>
</dbReference>
<evidence type="ECO:0000256" key="4">
    <source>
        <dbReference type="ARBA" id="ARBA00023152"/>
    </source>
</evidence>
<comment type="function">
    <text evidence="7">Catalyzes the reversible isomerization of glucose-6-phosphate to fructose-6-phosphate.</text>
</comment>
<dbReference type="UniPathway" id="UPA00138"/>
<comment type="catalytic activity">
    <reaction evidence="6 7 8">
        <text>alpha-D-glucose 6-phosphate = beta-D-fructose 6-phosphate</text>
        <dbReference type="Rhea" id="RHEA:11816"/>
        <dbReference type="ChEBI" id="CHEBI:57634"/>
        <dbReference type="ChEBI" id="CHEBI:58225"/>
        <dbReference type="EC" id="5.3.1.9"/>
    </reaction>
</comment>
<feature type="active site" evidence="7">
    <location>
        <position position="499"/>
    </location>
</feature>
<dbReference type="GO" id="GO:0097367">
    <property type="term" value="F:carbohydrate derivative binding"/>
    <property type="evidence" value="ECO:0007669"/>
    <property type="project" value="InterPro"/>
</dbReference>
<dbReference type="AlphaFoldDB" id="A0A1M5UX26"/>
<organism evidence="9 10">
    <name type="scientific">Desulfofustis glycolicus DSM 9705</name>
    <dbReference type="NCBI Taxonomy" id="1121409"/>
    <lineage>
        <taxon>Bacteria</taxon>
        <taxon>Pseudomonadati</taxon>
        <taxon>Thermodesulfobacteriota</taxon>
        <taxon>Desulfobulbia</taxon>
        <taxon>Desulfobulbales</taxon>
        <taxon>Desulfocapsaceae</taxon>
        <taxon>Desulfofustis</taxon>
    </lineage>
</organism>
<keyword evidence="5 7" id="KW-0413">Isomerase</keyword>
<dbReference type="CDD" id="cd05016">
    <property type="entry name" value="SIS_PGI_2"/>
    <property type="match status" value="1"/>
</dbReference>
<comment type="pathway">
    <text evidence="1 7 8">Carbohydrate degradation; glycolysis; D-glyceraldehyde 3-phosphate and glycerone phosphate from D-glucose: step 2/4.</text>
</comment>
<proteinExistence type="inferred from homology"/>